<organism evidence="5 6">
    <name type="scientific">Nocardia mexicana</name>
    <dbReference type="NCBI Taxonomy" id="279262"/>
    <lineage>
        <taxon>Bacteria</taxon>
        <taxon>Bacillati</taxon>
        <taxon>Actinomycetota</taxon>
        <taxon>Actinomycetes</taxon>
        <taxon>Mycobacteriales</taxon>
        <taxon>Nocardiaceae</taxon>
        <taxon>Nocardia</taxon>
    </lineage>
</organism>
<gene>
    <name evidence="5" type="ORF">DFR68_107553</name>
</gene>
<protein>
    <submittedName>
        <fullName evidence="5">PucR-like helix-turn-helix protein</fullName>
    </submittedName>
</protein>
<evidence type="ECO:0000256" key="1">
    <source>
        <dbReference type="ARBA" id="ARBA00006754"/>
    </source>
</evidence>
<dbReference type="Proteomes" id="UP000255355">
    <property type="component" value="Unassembled WGS sequence"/>
</dbReference>
<dbReference type="Pfam" id="PF17853">
    <property type="entry name" value="GGDEF_2"/>
    <property type="match status" value="1"/>
</dbReference>
<evidence type="ECO:0000259" key="3">
    <source>
        <dbReference type="Pfam" id="PF14361"/>
    </source>
</evidence>
<proteinExistence type="inferred from homology"/>
<dbReference type="InterPro" id="IPR051448">
    <property type="entry name" value="CdaR-like_regulators"/>
</dbReference>
<accession>A0A370H0J5</accession>
<keyword evidence="6" id="KW-1185">Reference proteome</keyword>
<dbReference type="OrthoDB" id="3663486at2"/>
<dbReference type="EMBL" id="QQAZ01000007">
    <property type="protein sequence ID" value="RDI49425.1"/>
    <property type="molecule type" value="Genomic_DNA"/>
</dbReference>
<comment type="similarity">
    <text evidence="1">Belongs to the CdaR family.</text>
</comment>
<dbReference type="Pfam" id="PF13556">
    <property type="entry name" value="HTH_30"/>
    <property type="match status" value="1"/>
</dbReference>
<dbReference type="AlphaFoldDB" id="A0A370H0J5"/>
<dbReference type="RefSeq" id="WP_068029932.1">
    <property type="nucleotide sequence ID" value="NZ_QQAZ01000007.1"/>
</dbReference>
<evidence type="ECO:0000259" key="4">
    <source>
        <dbReference type="Pfam" id="PF17853"/>
    </source>
</evidence>
<dbReference type="PANTHER" id="PTHR33744">
    <property type="entry name" value="CARBOHYDRATE DIACID REGULATOR"/>
    <property type="match status" value="1"/>
</dbReference>
<evidence type="ECO:0000259" key="2">
    <source>
        <dbReference type="Pfam" id="PF13556"/>
    </source>
</evidence>
<dbReference type="Gene3D" id="1.10.10.2840">
    <property type="entry name" value="PucR C-terminal helix-turn-helix domain"/>
    <property type="match status" value="1"/>
</dbReference>
<dbReference type="InterPro" id="IPR041522">
    <property type="entry name" value="CdaR_GGDEF"/>
</dbReference>
<evidence type="ECO:0000313" key="6">
    <source>
        <dbReference type="Proteomes" id="UP000255355"/>
    </source>
</evidence>
<reference evidence="5 6" key="1">
    <citation type="submission" date="2018-07" db="EMBL/GenBank/DDBJ databases">
        <title>Genomic Encyclopedia of Type Strains, Phase IV (KMG-IV): sequencing the most valuable type-strain genomes for metagenomic binning, comparative biology and taxonomic classification.</title>
        <authorList>
            <person name="Goeker M."/>
        </authorList>
    </citation>
    <scope>NUCLEOTIDE SEQUENCE [LARGE SCALE GENOMIC DNA]</scope>
    <source>
        <strain evidence="5 6">DSM 44952</strain>
    </source>
</reference>
<comment type="caution">
    <text evidence="5">The sequence shown here is derived from an EMBL/GenBank/DDBJ whole genome shotgun (WGS) entry which is preliminary data.</text>
</comment>
<dbReference type="InterPro" id="IPR025751">
    <property type="entry name" value="RsbRD_N_dom"/>
</dbReference>
<name>A0A370H0J5_9NOCA</name>
<dbReference type="STRING" id="1210089.GCA_001613165_06988"/>
<dbReference type="InterPro" id="IPR025736">
    <property type="entry name" value="PucR_C-HTH_dom"/>
</dbReference>
<feature type="domain" description="PucR C-terminal helix-turn-helix" evidence="2">
    <location>
        <begin position="318"/>
        <end position="373"/>
    </location>
</feature>
<sequence length="384" mass="42166">MQHVDAAVNELADALGPQIDELVDEVMHRIREQLPVLDERLRLQLDAPMRRSAHGLLHGALAAMRSRRHDPVETPVEATEEARAAVRAGLGLSDLLTMYRIGHQICLDRSMVLAATTVADARLRAEVLRITSRFQFAYVDGVVQQVVAAFERERDDYVRSNARRDVQRVRDVLGGAHFDAGELGYDLLGPHRAVVADGPHAVAELRQLAQRAQVRSLVVAADGEAAWAWLATTRDLELPDSPVHFGTGDAQEGPDGFRESHRQAVLACTVAVRGGVRRCRYDDVTVEAAAFGDETAARRFVIRELGTLAQPGERNQRLRTTMSIYLDSGHNAATAADRLAITDRTVAYRLRTCEEILGRPVAGRAAELQVALRWGAVLGLFDGS</sequence>
<dbReference type="PANTHER" id="PTHR33744:SF1">
    <property type="entry name" value="DNA-BINDING TRANSCRIPTIONAL ACTIVATOR ADER"/>
    <property type="match status" value="1"/>
</dbReference>
<dbReference type="Pfam" id="PF14361">
    <property type="entry name" value="RsbRD_N"/>
    <property type="match status" value="1"/>
</dbReference>
<evidence type="ECO:0000313" key="5">
    <source>
        <dbReference type="EMBL" id="RDI49425.1"/>
    </source>
</evidence>
<feature type="domain" description="RsbT co-antagonist protein RsbRD N-terminal" evidence="3">
    <location>
        <begin position="20"/>
        <end position="164"/>
    </location>
</feature>
<feature type="domain" description="CdaR GGDEF-like" evidence="4">
    <location>
        <begin position="180"/>
        <end position="269"/>
    </location>
</feature>
<dbReference type="InterPro" id="IPR042070">
    <property type="entry name" value="PucR_C-HTH_sf"/>
</dbReference>